<comment type="pathway">
    <text evidence="2">Carbohydrate biosynthesis; gluconeogenesis.</text>
</comment>
<dbReference type="EMBL" id="CP045121">
    <property type="protein sequence ID" value="QIN78703.1"/>
    <property type="molecule type" value="Genomic_DNA"/>
</dbReference>
<keyword evidence="4" id="KW-0479">Metal-binding</keyword>
<evidence type="ECO:0000256" key="8">
    <source>
        <dbReference type="PIRNR" id="PIRNR004532"/>
    </source>
</evidence>
<proteinExistence type="inferred from homology"/>
<dbReference type="PANTHER" id="PTHR30447:SF0">
    <property type="entry name" value="FRUCTOSE-1,6-BISPHOSPHATASE 1 CLASS 2-RELATED"/>
    <property type="match status" value="1"/>
</dbReference>
<reference evidence="9 10" key="1">
    <citation type="submission" date="2019-10" db="EMBL/GenBank/DDBJ databases">
        <title>Rubrobacter sp nov SCSIO 52915 isolated from a deep-sea sediment in the South China Sea.</title>
        <authorList>
            <person name="Chen R.W."/>
        </authorList>
    </citation>
    <scope>NUCLEOTIDE SEQUENCE [LARGE SCALE GENOMIC DNA]</scope>
    <source>
        <strain evidence="9 10">SCSIO 52915</strain>
    </source>
</reference>
<accession>A0A6G8PWY4</accession>
<comment type="catalytic activity">
    <reaction evidence="1">
        <text>beta-D-fructose 1,6-bisphosphate + H2O = beta-D-fructose 6-phosphate + phosphate</text>
        <dbReference type="Rhea" id="RHEA:11064"/>
        <dbReference type="ChEBI" id="CHEBI:15377"/>
        <dbReference type="ChEBI" id="CHEBI:32966"/>
        <dbReference type="ChEBI" id="CHEBI:43474"/>
        <dbReference type="ChEBI" id="CHEBI:57634"/>
        <dbReference type="EC" id="3.1.3.11"/>
    </reaction>
</comment>
<name>A0A6G8PWY4_9ACTN</name>
<evidence type="ECO:0000256" key="4">
    <source>
        <dbReference type="ARBA" id="ARBA00022723"/>
    </source>
</evidence>
<dbReference type="Gene3D" id="3.40.190.90">
    <property type="match status" value="1"/>
</dbReference>
<dbReference type="PIRSF" id="PIRSF004532">
    <property type="entry name" value="GlpX"/>
    <property type="match status" value="1"/>
</dbReference>
<comment type="similarity">
    <text evidence="3 8">Belongs to the FBPase class 2 family.</text>
</comment>
<evidence type="ECO:0000313" key="9">
    <source>
        <dbReference type="EMBL" id="QIN78703.1"/>
    </source>
</evidence>
<evidence type="ECO:0000256" key="5">
    <source>
        <dbReference type="ARBA" id="ARBA00022801"/>
    </source>
</evidence>
<dbReference type="KEGG" id="rmar:GBA65_09410"/>
<dbReference type="GO" id="GO:0005829">
    <property type="term" value="C:cytosol"/>
    <property type="evidence" value="ECO:0007669"/>
    <property type="project" value="TreeGrafter"/>
</dbReference>
<keyword evidence="10" id="KW-1185">Reference proteome</keyword>
<dbReference type="PANTHER" id="PTHR30447">
    <property type="entry name" value="FRUCTOSE-1,6-BISPHOSPHATASE CLASS 2"/>
    <property type="match status" value="1"/>
</dbReference>
<dbReference type="AlphaFoldDB" id="A0A6G8PWY4"/>
<evidence type="ECO:0000256" key="1">
    <source>
        <dbReference type="ARBA" id="ARBA00001273"/>
    </source>
</evidence>
<keyword evidence="6" id="KW-0464">Manganese</keyword>
<keyword evidence="7 8" id="KW-0119">Carbohydrate metabolism</keyword>
<evidence type="ECO:0000256" key="2">
    <source>
        <dbReference type="ARBA" id="ARBA00004742"/>
    </source>
</evidence>
<dbReference type="UniPathway" id="UPA00138"/>
<dbReference type="GO" id="GO:0006071">
    <property type="term" value="P:glycerol metabolic process"/>
    <property type="evidence" value="ECO:0007669"/>
    <property type="project" value="InterPro"/>
</dbReference>
<evidence type="ECO:0000256" key="6">
    <source>
        <dbReference type="ARBA" id="ARBA00023211"/>
    </source>
</evidence>
<evidence type="ECO:0000256" key="7">
    <source>
        <dbReference type="ARBA" id="ARBA00023277"/>
    </source>
</evidence>
<dbReference type="GO" id="GO:0006094">
    <property type="term" value="P:gluconeogenesis"/>
    <property type="evidence" value="ECO:0007669"/>
    <property type="project" value="UniProtKB-UniPathway"/>
</dbReference>
<evidence type="ECO:0000256" key="3">
    <source>
        <dbReference type="ARBA" id="ARBA00008989"/>
    </source>
</evidence>
<dbReference type="Pfam" id="PF03320">
    <property type="entry name" value="FBPase_glpX"/>
    <property type="match status" value="1"/>
</dbReference>
<dbReference type="GO" id="GO:0030388">
    <property type="term" value="P:fructose 1,6-bisphosphate metabolic process"/>
    <property type="evidence" value="ECO:0007669"/>
    <property type="project" value="TreeGrafter"/>
</dbReference>
<dbReference type="GO" id="GO:0046872">
    <property type="term" value="F:metal ion binding"/>
    <property type="evidence" value="ECO:0007669"/>
    <property type="project" value="UniProtKB-KW"/>
</dbReference>
<gene>
    <name evidence="9" type="ORF">GBA65_09410</name>
</gene>
<sequence length="345" mass="37023">MSMAERRSGSVAAFAIEYAAVTERVALRVAPFGGAGVPERAYPLAMETLRQELDAMPFCGRVAILREERLDEKGEIQSLVASPGTLKLGDTLGTADPDQGEVDLAVEPIEGLTLLSRGQQGSIAAIAAAPRGTMLKTPDMYMSKLIVGPNSRGRIDIDAPVSENVNAIAEGYGRRPSEITVAVLERERHEDLVEQIRATGARIQLRQEGDLTPAIAVGLRGAGLHAIMGIGGAPEGILAAAVMRCLGGEMQAKMWPTQRSQVEKLREYGLDDPEKKLTMDDLVRSTDVVFAATGITSGEILNGVRYFRGGGRTHSVVMSTEPRMVRFMDTIHALEPEAGTQGFQL</sequence>
<dbReference type="SUPFAM" id="SSF56655">
    <property type="entry name" value="Carbohydrate phosphatase"/>
    <property type="match status" value="1"/>
</dbReference>
<evidence type="ECO:0000313" key="10">
    <source>
        <dbReference type="Proteomes" id="UP000502706"/>
    </source>
</evidence>
<dbReference type="InterPro" id="IPR004464">
    <property type="entry name" value="FBPase_class-2/SBPase"/>
</dbReference>
<keyword evidence="5" id="KW-0378">Hydrolase</keyword>
<dbReference type="GO" id="GO:0042132">
    <property type="term" value="F:fructose 1,6-bisphosphate 1-phosphatase activity"/>
    <property type="evidence" value="ECO:0007669"/>
    <property type="project" value="UniProtKB-EC"/>
</dbReference>
<protein>
    <recommendedName>
        <fullName evidence="8">Fructose-1,6-bisphosphatase</fullName>
    </recommendedName>
</protein>
<organism evidence="9 10">
    <name type="scientific">Rubrobacter marinus</name>
    <dbReference type="NCBI Taxonomy" id="2653852"/>
    <lineage>
        <taxon>Bacteria</taxon>
        <taxon>Bacillati</taxon>
        <taxon>Actinomycetota</taxon>
        <taxon>Rubrobacteria</taxon>
        <taxon>Rubrobacterales</taxon>
        <taxon>Rubrobacteraceae</taxon>
        <taxon>Rubrobacter</taxon>
    </lineage>
</organism>
<dbReference type="Gene3D" id="3.30.540.10">
    <property type="entry name" value="Fructose-1,6-Bisphosphatase, subunit A, domain 1"/>
    <property type="match status" value="1"/>
</dbReference>
<dbReference type="Proteomes" id="UP000502706">
    <property type="component" value="Chromosome"/>
</dbReference>